<keyword evidence="2" id="KW-0472">Membrane</keyword>
<comment type="similarity">
    <text evidence="1">Belongs to the sodium:galactoside symporter (TC 2.A.2) family.</text>
</comment>
<dbReference type="Gene3D" id="1.20.1250.20">
    <property type="entry name" value="MFS general substrate transporter like domains"/>
    <property type="match status" value="1"/>
</dbReference>
<feature type="transmembrane region" description="Helical" evidence="2">
    <location>
        <begin position="194"/>
        <end position="216"/>
    </location>
</feature>
<feature type="transmembrane region" description="Helical" evidence="2">
    <location>
        <begin position="251"/>
        <end position="275"/>
    </location>
</feature>
<name>A0A9W6IK70_9PROT</name>
<feature type="transmembrane region" description="Helical" evidence="2">
    <location>
        <begin position="41"/>
        <end position="67"/>
    </location>
</feature>
<evidence type="ECO:0000313" key="3">
    <source>
        <dbReference type="EMBL" id="GLK51827.1"/>
    </source>
</evidence>
<dbReference type="PANTHER" id="PTHR11328">
    <property type="entry name" value="MAJOR FACILITATOR SUPERFAMILY DOMAIN-CONTAINING PROTEIN"/>
    <property type="match status" value="1"/>
</dbReference>
<dbReference type="SUPFAM" id="SSF103473">
    <property type="entry name" value="MFS general substrate transporter"/>
    <property type="match status" value="1"/>
</dbReference>
<feature type="transmembrane region" description="Helical" evidence="2">
    <location>
        <begin position="348"/>
        <end position="371"/>
    </location>
</feature>
<dbReference type="InterPro" id="IPR039672">
    <property type="entry name" value="MFS_2"/>
</dbReference>
<dbReference type="AlphaFoldDB" id="A0A9W6IK70"/>
<keyword evidence="2" id="KW-1133">Transmembrane helix</keyword>
<dbReference type="GO" id="GO:0008643">
    <property type="term" value="P:carbohydrate transport"/>
    <property type="evidence" value="ECO:0007669"/>
    <property type="project" value="InterPro"/>
</dbReference>
<evidence type="ECO:0000256" key="1">
    <source>
        <dbReference type="ARBA" id="ARBA00009617"/>
    </source>
</evidence>
<feature type="transmembrane region" description="Helical" evidence="2">
    <location>
        <begin position="317"/>
        <end position="342"/>
    </location>
</feature>
<feature type="transmembrane region" description="Helical" evidence="2">
    <location>
        <begin position="435"/>
        <end position="458"/>
    </location>
</feature>
<keyword evidence="2" id="KW-0812">Transmembrane</keyword>
<gene>
    <name evidence="3" type="ORF">GCM10017621_13350</name>
</gene>
<keyword evidence="4" id="KW-1185">Reference proteome</keyword>
<evidence type="ECO:0000256" key="2">
    <source>
        <dbReference type="SAM" id="Phobius"/>
    </source>
</evidence>
<dbReference type="InterPro" id="IPR036259">
    <property type="entry name" value="MFS_trans_sf"/>
</dbReference>
<feature type="transmembrane region" description="Helical" evidence="2">
    <location>
        <begin position="392"/>
        <end position="415"/>
    </location>
</feature>
<dbReference type="RefSeq" id="WP_271186192.1">
    <property type="nucleotide sequence ID" value="NZ_BSFE01000003.1"/>
</dbReference>
<reference evidence="3" key="2">
    <citation type="submission" date="2023-01" db="EMBL/GenBank/DDBJ databases">
        <authorList>
            <person name="Sun Q."/>
            <person name="Evtushenko L."/>
        </authorList>
    </citation>
    <scope>NUCLEOTIDE SEQUENCE</scope>
    <source>
        <strain evidence="3">VKM B-1513</strain>
    </source>
</reference>
<accession>A0A9W6IK70</accession>
<feature type="transmembrane region" description="Helical" evidence="2">
    <location>
        <begin position="117"/>
        <end position="136"/>
    </location>
</feature>
<protein>
    <submittedName>
        <fullName evidence="3">MFS transporter</fullName>
    </submittedName>
</protein>
<feature type="transmembrane region" description="Helical" evidence="2">
    <location>
        <begin position="287"/>
        <end position="305"/>
    </location>
</feature>
<dbReference type="PANTHER" id="PTHR11328:SF24">
    <property type="entry name" value="MAJOR FACILITATOR SUPERFAMILY (MFS) PROFILE DOMAIN-CONTAINING PROTEIN"/>
    <property type="match status" value="1"/>
</dbReference>
<proteinExistence type="inferred from homology"/>
<sequence>MTETVSPAAPPPLKFQTKFLYGLGSMAYGIKDLAFRVFLLYYYNFVVGAPAALVSAAIMVALVIDAFSDPIVGQISDNLRTRWGRRHPLMYLSAIPASLSFFFLWLPPEGLEGTGLFLYLVILASAVRTFITLYEIPSSALAPELATDYDERTTIAGYRFFFGYIGGIGLYVLSLAVLFPPTPEHPLGITNPAGYLPFGILGSGIMISTVLLSTLGTHHRIKYMRKLPAPQRRNPLQTLNLMRQTFSHRGFLAILGFGVLKYTGLGISSALALYFGSLFWALSSGELAILAADAALGATLALILAPRLSRSLGKKGAAFVLALTAILFTCAPYVLRLLGLFFENGSPMLLPALFILSAIYTMCGISSAILVHAMIGDVIDDSSLRTGRRAEGLFYAANSFMQKCSSGLGVFAAGIMLSVVGMPDGARRTGVEPEVIVHLVQLYIPVIAVLYLTGAFFLRFYKIDRASHEATLASIRAKEAAQLTENTTS</sequence>
<dbReference type="EMBL" id="BSFE01000003">
    <property type="protein sequence ID" value="GLK51827.1"/>
    <property type="molecule type" value="Genomic_DNA"/>
</dbReference>
<reference evidence="3" key="1">
    <citation type="journal article" date="2014" name="Int. J. Syst. Evol. Microbiol.">
        <title>Complete genome sequence of Corynebacterium casei LMG S-19264T (=DSM 44701T), isolated from a smear-ripened cheese.</title>
        <authorList>
            <consortium name="US DOE Joint Genome Institute (JGI-PGF)"/>
            <person name="Walter F."/>
            <person name="Albersmeier A."/>
            <person name="Kalinowski J."/>
            <person name="Ruckert C."/>
        </authorList>
    </citation>
    <scope>NUCLEOTIDE SEQUENCE</scope>
    <source>
        <strain evidence="3">VKM B-1513</strain>
    </source>
</reference>
<dbReference type="Proteomes" id="UP001143486">
    <property type="component" value="Unassembled WGS sequence"/>
</dbReference>
<dbReference type="GO" id="GO:0005886">
    <property type="term" value="C:plasma membrane"/>
    <property type="evidence" value="ECO:0007669"/>
    <property type="project" value="TreeGrafter"/>
</dbReference>
<evidence type="ECO:0000313" key="4">
    <source>
        <dbReference type="Proteomes" id="UP001143486"/>
    </source>
</evidence>
<dbReference type="Pfam" id="PF13347">
    <property type="entry name" value="MFS_2"/>
    <property type="match status" value="1"/>
</dbReference>
<feature type="transmembrane region" description="Helical" evidence="2">
    <location>
        <begin position="88"/>
        <end position="105"/>
    </location>
</feature>
<feature type="transmembrane region" description="Helical" evidence="2">
    <location>
        <begin position="157"/>
        <end position="179"/>
    </location>
</feature>
<organism evidence="3 4">
    <name type="scientific">Maricaulis virginensis</name>
    <dbReference type="NCBI Taxonomy" id="144022"/>
    <lineage>
        <taxon>Bacteria</taxon>
        <taxon>Pseudomonadati</taxon>
        <taxon>Pseudomonadota</taxon>
        <taxon>Alphaproteobacteria</taxon>
        <taxon>Maricaulales</taxon>
        <taxon>Maricaulaceae</taxon>
        <taxon>Maricaulis</taxon>
    </lineage>
</organism>
<dbReference type="GO" id="GO:0015293">
    <property type="term" value="F:symporter activity"/>
    <property type="evidence" value="ECO:0007669"/>
    <property type="project" value="InterPro"/>
</dbReference>
<comment type="caution">
    <text evidence="3">The sequence shown here is derived from an EMBL/GenBank/DDBJ whole genome shotgun (WGS) entry which is preliminary data.</text>
</comment>